<accession>A0ABW2F9R0</accession>
<reference evidence="4" key="1">
    <citation type="journal article" date="2019" name="Int. J. Syst. Evol. Microbiol.">
        <title>The Global Catalogue of Microorganisms (GCM) 10K type strain sequencing project: providing services to taxonomists for standard genome sequencing and annotation.</title>
        <authorList>
            <consortium name="The Broad Institute Genomics Platform"/>
            <consortium name="The Broad Institute Genome Sequencing Center for Infectious Disease"/>
            <person name="Wu L."/>
            <person name="Ma J."/>
        </authorList>
    </citation>
    <scope>NUCLEOTIDE SEQUENCE [LARGE SCALE GENOMIC DNA]</scope>
    <source>
        <strain evidence="4">KCTC 12907</strain>
    </source>
</reference>
<gene>
    <name evidence="3" type="ORF">ACFQMJ_06895</name>
</gene>
<dbReference type="RefSeq" id="WP_378045512.1">
    <property type="nucleotide sequence ID" value="NZ_JBHMDN010000007.1"/>
</dbReference>
<organism evidence="3 4">
    <name type="scientific">Cohnella cellulosilytica</name>
    <dbReference type="NCBI Taxonomy" id="986710"/>
    <lineage>
        <taxon>Bacteria</taxon>
        <taxon>Bacillati</taxon>
        <taxon>Bacillota</taxon>
        <taxon>Bacilli</taxon>
        <taxon>Bacillales</taxon>
        <taxon>Paenibacillaceae</taxon>
        <taxon>Cohnella</taxon>
    </lineage>
</organism>
<dbReference type="Gene3D" id="3.40.190.10">
    <property type="entry name" value="Periplasmic binding protein-like II"/>
    <property type="match status" value="2"/>
</dbReference>
<dbReference type="Proteomes" id="UP001596378">
    <property type="component" value="Unassembled WGS sequence"/>
</dbReference>
<sequence length="555" mass="60940">MKRLLMAALAILMVGTLLIACSSKDNNANQGESPAAANSPSATTGASEGQQGEEGGTATYPLQTDKTLSYWGELTGNLVGVKATHDEVPFFQEWQKVTGIKLNFIAPPAGQAKEALNILLASGDLPDMIEYNFLSDFPGGPEKAIADGYILKLNDLIDQYAPNLKKFLQDNPDIDKMVKTDNGSYYAFPFIRGDEYLRVFQGPIIRKDWLDELGLPVPETIDEWTAVLRAFKEKKGASAPFTVNSKPRFFNDSYNGAFLGAFGVNRGFYQENGVIKYGPAESGFKDYLALFQQWYKEGLLDKNIATADAKSIDSNWASGQTGASVGNAGGGIGRWQPLVEQNSPNAVLVAAPYPVLNKGDKPKFGQKDNAYSSGGIVAVTAAAKDPGLAVQLLDYGYGEEGRMFFNFGTEGVSYNMVDGYPTYTDLLMKNPDKLAPAQAMSMYIRGSYNGPFIQDKRYAEQFFALQTQRDAIDVWKNTDVSNYALPSLTPTPEESSEYATIMNDINTLVDEMTLKIVLGTESVDKFDGYVEKMKSLKLDRAIEIQTAAWERYENR</sequence>
<feature type="signal peptide" evidence="2">
    <location>
        <begin position="1"/>
        <end position="19"/>
    </location>
</feature>
<dbReference type="PANTHER" id="PTHR43649">
    <property type="entry name" value="ARABINOSE-BINDING PROTEIN-RELATED"/>
    <property type="match status" value="1"/>
</dbReference>
<dbReference type="SUPFAM" id="SSF53850">
    <property type="entry name" value="Periplasmic binding protein-like II"/>
    <property type="match status" value="1"/>
</dbReference>
<evidence type="ECO:0000256" key="1">
    <source>
        <dbReference type="SAM" id="MobiDB-lite"/>
    </source>
</evidence>
<evidence type="ECO:0000313" key="4">
    <source>
        <dbReference type="Proteomes" id="UP001596378"/>
    </source>
</evidence>
<evidence type="ECO:0000313" key="3">
    <source>
        <dbReference type="EMBL" id="MFC7148257.1"/>
    </source>
</evidence>
<dbReference type="PROSITE" id="PS51257">
    <property type="entry name" value="PROKAR_LIPOPROTEIN"/>
    <property type="match status" value="1"/>
</dbReference>
<feature type="compositionally biased region" description="Low complexity" evidence="1">
    <location>
        <begin position="33"/>
        <end position="50"/>
    </location>
</feature>
<dbReference type="PANTHER" id="PTHR43649:SF12">
    <property type="entry name" value="DIACETYLCHITOBIOSE BINDING PROTEIN DASA"/>
    <property type="match status" value="1"/>
</dbReference>
<name>A0ABW2F9R0_9BACL</name>
<keyword evidence="2" id="KW-0732">Signal</keyword>
<comment type="caution">
    <text evidence="3">The sequence shown here is derived from an EMBL/GenBank/DDBJ whole genome shotgun (WGS) entry which is preliminary data.</text>
</comment>
<proteinExistence type="predicted"/>
<keyword evidence="4" id="KW-1185">Reference proteome</keyword>
<feature type="region of interest" description="Disordered" evidence="1">
    <location>
        <begin position="28"/>
        <end position="59"/>
    </location>
</feature>
<evidence type="ECO:0000256" key="2">
    <source>
        <dbReference type="SAM" id="SignalP"/>
    </source>
</evidence>
<feature type="chain" id="PRO_5047068822" evidence="2">
    <location>
        <begin position="20"/>
        <end position="555"/>
    </location>
</feature>
<dbReference type="EMBL" id="JBHTAI010000004">
    <property type="protein sequence ID" value="MFC7148257.1"/>
    <property type="molecule type" value="Genomic_DNA"/>
</dbReference>
<dbReference type="InterPro" id="IPR050490">
    <property type="entry name" value="Bact_solute-bd_prot1"/>
</dbReference>
<protein>
    <submittedName>
        <fullName evidence="3">ABC transporter substrate-binding protein</fullName>
    </submittedName>
</protein>